<evidence type="ECO:0000256" key="6">
    <source>
        <dbReference type="ARBA" id="ARBA00022764"/>
    </source>
</evidence>
<comment type="similarity">
    <text evidence="2">Belongs to the bacterial solute-binding protein 1 family.</text>
</comment>
<comment type="function">
    <text evidence="7">Part of a binding-protein-dependent transport system for a sugar.</text>
</comment>
<keyword evidence="6" id="KW-0574">Periplasm</keyword>
<sequence>MRYRSILTALATSTLLFTAGHAGATDLEVTHWWTSGGEAAAAKVLAESYDKLGGDKWVDGAIAGSGTTARPIIVSRILGGNPMGATQLNTGRDAEDLVKAGLMTDLTELATKEGWADFIRPSKLLDACKFEGKIYCVPVNIHSWQWMWINPNAFKEAGAAVPANWNEFVADAPKLKEKGIIPLATGDAWQVDGIFRVMLATLGGKDLYMKIMVDKDKDAAAGPEMKAVWEAFAAARGLADPGYVGRQWNEATSLVLTGKAGGQIMGDWAQGEFGVAGKVAGTDYDCLPGLGVHPVLDTGGDAFYFPKNKDPDVAKAQLKLASMLVSKETQVAFNLAKGSLPIRGDIDMEAANACMQKGIKILADGNNVLPSVEQAFSSDAQGQLEDLNTEFFANKDMTVEDAQARFVEIISEAK</sequence>
<evidence type="ECO:0000313" key="11">
    <source>
        <dbReference type="Proteomes" id="UP000232163"/>
    </source>
</evidence>
<evidence type="ECO:0000256" key="3">
    <source>
        <dbReference type="ARBA" id="ARBA00022448"/>
    </source>
</evidence>
<dbReference type="PANTHER" id="PTHR43649:SF28">
    <property type="entry name" value="BINDING PROTEIN COMPONENT OF ABC SUGAR TRANSPORTER-RELATED"/>
    <property type="match status" value="1"/>
</dbReference>
<dbReference type="RefSeq" id="WP_100003489.1">
    <property type="nucleotide sequence ID" value="NZ_CP017944.1"/>
</dbReference>
<dbReference type="OrthoDB" id="9798191at2"/>
<organism evidence="10 11">
    <name type="scientific">Phyllobacterium zundukense</name>
    <dbReference type="NCBI Taxonomy" id="1867719"/>
    <lineage>
        <taxon>Bacteria</taxon>
        <taxon>Pseudomonadati</taxon>
        <taxon>Pseudomonadota</taxon>
        <taxon>Alphaproteobacteria</taxon>
        <taxon>Hyphomicrobiales</taxon>
        <taxon>Phyllobacteriaceae</taxon>
        <taxon>Phyllobacterium</taxon>
    </lineage>
</organism>
<dbReference type="EMBL" id="MZMT01000033">
    <property type="protein sequence ID" value="PIO44380.1"/>
    <property type="molecule type" value="Genomic_DNA"/>
</dbReference>
<evidence type="ECO:0000256" key="9">
    <source>
        <dbReference type="SAM" id="SignalP"/>
    </source>
</evidence>
<evidence type="ECO:0000256" key="8">
    <source>
        <dbReference type="ARBA" id="ARBA00049753"/>
    </source>
</evidence>
<protein>
    <recommendedName>
        <fullName evidence="8">Probable sugar-binding periplasmic protein</fullName>
    </recommendedName>
</protein>
<evidence type="ECO:0000256" key="4">
    <source>
        <dbReference type="ARBA" id="ARBA00022597"/>
    </source>
</evidence>
<evidence type="ECO:0000313" key="10">
    <source>
        <dbReference type="EMBL" id="PIO44380.1"/>
    </source>
</evidence>
<accession>A0A2N9VY12</accession>
<keyword evidence="3" id="KW-0813">Transport</keyword>
<dbReference type="Proteomes" id="UP000232163">
    <property type="component" value="Unassembled WGS sequence"/>
</dbReference>
<comment type="subcellular location">
    <subcellularLocation>
        <location evidence="1">Periplasm</location>
    </subcellularLocation>
</comment>
<keyword evidence="11" id="KW-1185">Reference proteome</keyword>
<name>A0A2N9VY12_9HYPH</name>
<dbReference type="Gene3D" id="3.40.190.10">
    <property type="entry name" value="Periplasmic binding protein-like II"/>
    <property type="match status" value="2"/>
</dbReference>
<dbReference type="PANTHER" id="PTHR43649">
    <property type="entry name" value="ARABINOSE-BINDING PROTEIN-RELATED"/>
    <property type="match status" value="1"/>
</dbReference>
<dbReference type="InterPro" id="IPR006059">
    <property type="entry name" value="SBP"/>
</dbReference>
<proteinExistence type="inferred from homology"/>
<dbReference type="SUPFAM" id="SSF53850">
    <property type="entry name" value="Periplasmic binding protein-like II"/>
    <property type="match status" value="1"/>
</dbReference>
<dbReference type="InterPro" id="IPR050490">
    <property type="entry name" value="Bact_solute-bd_prot1"/>
</dbReference>
<keyword evidence="4" id="KW-0762">Sugar transport</keyword>
<gene>
    <name evidence="10" type="ORF">B5P45_14080</name>
</gene>
<evidence type="ECO:0000256" key="5">
    <source>
        <dbReference type="ARBA" id="ARBA00022729"/>
    </source>
</evidence>
<dbReference type="KEGG" id="pht:BLM14_28240"/>
<dbReference type="Pfam" id="PF01547">
    <property type="entry name" value="SBP_bac_1"/>
    <property type="match status" value="1"/>
</dbReference>
<comment type="caution">
    <text evidence="10">The sequence shown here is derived from an EMBL/GenBank/DDBJ whole genome shotgun (WGS) entry which is preliminary data.</text>
</comment>
<reference evidence="11" key="1">
    <citation type="journal article" date="2017" name="Int J Environ Stud">
        <title>Does the Miocene-Pliocene relict legume Oxytropis triphylla form nitrogen-fixing nodules with a combination of bacterial strains?</title>
        <authorList>
            <person name="Safronova V."/>
            <person name="Belimov A."/>
            <person name="Sazanova A."/>
            <person name="Kuznetsova I."/>
            <person name="Popova J."/>
            <person name="Andronov E."/>
            <person name="Verkhozina A."/>
            <person name="Tikhonovich I."/>
        </authorList>
    </citation>
    <scope>NUCLEOTIDE SEQUENCE [LARGE SCALE GENOMIC DNA]</scope>
    <source>
        <strain evidence="11">Tri-38</strain>
    </source>
</reference>
<dbReference type="GO" id="GO:0042597">
    <property type="term" value="C:periplasmic space"/>
    <property type="evidence" value="ECO:0007669"/>
    <property type="project" value="UniProtKB-SubCell"/>
</dbReference>
<evidence type="ECO:0000256" key="1">
    <source>
        <dbReference type="ARBA" id="ARBA00004418"/>
    </source>
</evidence>
<keyword evidence="5 9" id="KW-0732">Signal</keyword>
<evidence type="ECO:0000256" key="2">
    <source>
        <dbReference type="ARBA" id="ARBA00008520"/>
    </source>
</evidence>
<evidence type="ECO:0000256" key="7">
    <source>
        <dbReference type="ARBA" id="ARBA00049629"/>
    </source>
</evidence>
<feature type="chain" id="PRO_5014828668" description="Probable sugar-binding periplasmic protein" evidence="9">
    <location>
        <begin position="25"/>
        <end position="414"/>
    </location>
</feature>
<feature type="signal peptide" evidence="9">
    <location>
        <begin position="1"/>
        <end position="24"/>
    </location>
</feature>
<dbReference type="AlphaFoldDB" id="A0A2N9VY12"/>